<dbReference type="OrthoDB" id="8244198at2"/>
<evidence type="ECO:0000313" key="2">
    <source>
        <dbReference type="EMBL" id="PRY94815.1"/>
    </source>
</evidence>
<evidence type="ECO:0000313" key="3">
    <source>
        <dbReference type="Proteomes" id="UP000238801"/>
    </source>
</evidence>
<dbReference type="EMBL" id="PVTT01000001">
    <property type="protein sequence ID" value="PRY94815.1"/>
    <property type="molecule type" value="Genomic_DNA"/>
</dbReference>
<dbReference type="Proteomes" id="UP000238801">
    <property type="component" value="Unassembled WGS sequence"/>
</dbReference>
<gene>
    <name evidence="2" type="ORF">BCF33_0416</name>
</gene>
<sequence length="72" mass="7974">MALANDIRIARNAGYGTGLVATLRDVRARALDWVLYRRTIRELDQLTARELSDLGLSRSGVKAAAREAVYGR</sequence>
<accession>A0A2T0X7E0</accession>
<dbReference type="Pfam" id="PF06568">
    <property type="entry name" value="YjiS-like"/>
    <property type="match status" value="1"/>
</dbReference>
<dbReference type="AlphaFoldDB" id="A0A2T0X7E0"/>
<evidence type="ECO:0000259" key="1">
    <source>
        <dbReference type="Pfam" id="PF06568"/>
    </source>
</evidence>
<feature type="domain" description="YjiS-like" evidence="1">
    <location>
        <begin position="26"/>
        <end position="59"/>
    </location>
</feature>
<reference evidence="2 3" key="1">
    <citation type="submission" date="2018-03" db="EMBL/GenBank/DDBJ databases">
        <title>Genomic Encyclopedia of Archaeal and Bacterial Type Strains, Phase II (KMG-II): from individual species to whole genera.</title>
        <authorList>
            <person name="Goeker M."/>
        </authorList>
    </citation>
    <scope>NUCLEOTIDE SEQUENCE [LARGE SCALE GENOMIC DNA]</scope>
    <source>
        <strain evidence="2 3">DSM 29318</strain>
    </source>
</reference>
<protein>
    <submittedName>
        <fullName evidence="2">Uncharacterized protein DUF1127</fullName>
    </submittedName>
</protein>
<dbReference type="RefSeq" id="WP_158259331.1">
    <property type="nucleotide sequence ID" value="NZ_PVTT01000001.1"/>
</dbReference>
<proteinExistence type="predicted"/>
<dbReference type="InterPro" id="IPR009506">
    <property type="entry name" value="YjiS-like"/>
</dbReference>
<organism evidence="2 3">
    <name type="scientific">Hasllibacter halocynthiae</name>
    <dbReference type="NCBI Taxonomy" id="595589"/>
    <lineage>
        <taxon>Bacteria</taxon>
        <taxon>Pseudomonadati</taxon>
        <taxon>Pseudomonadota</taxon>
        <taxon>Alphaproteobacteria</taxon>
        <taxon>Rhodobacterales</taxon>
        <taxon>Roseobacteraceae</taxon>
        <taxon>Hasllibacter</taxon>
    </lineage>
</organism>
<comment type="caution">
    <text evidence="2">The sequence shown here is derived from an EMBL/GenBank/DDBJ whole genome shotgun (WGS) entry which is preliminary data.</text>
</comment>
<keyword evidence="3" id="KW-1185">Reference proteome</keyword>
<name>A0A2T0X7E0_9RHOB</name>